<keyword evidence="10" id="KW-1185">Reference proteome</keyword>
<dbReference type="EMBL" id="FNBC01000041">
    <property type="protein sequence ID" value="SDF32545.1"/>
    <property type="molecule type" value="Genomic_DNA"/>
</dbReference>
<dbReference type="RefSeq" id="WP_093008471.1">
    <property type="nucleotide sequence ID" value="NZ_FNBC01000041.1"/>
</dbReference>
<dbReference type="FunFam" id="1.10.3730.20:FF:000001">
    <property type="entry name" value="Quaternary ammonium compound resistance transporter SugE"/>
    <property type="match status" value="1"/>
</dbReference>
<dbReference type="OrthoDB" id="21828at2"/>
<evidence type="ECO:0000256" key="2">
    <source>
        <dbReference type="ARBA" id="ARBA00022448"/>
    </source>
</evidence>
<dbReference type="InterPro" id="IPR045324">
    <property type="entry name" value="Small_multidrug_res"/>
</dbReference>
<dbReference type="InterPro" id="IPR037185">
    <property type="entry name" value="EmrE-like"/>
</dbReference>
<keyword evidence="4 7" id="KW-0812">Transmembrane</keyword>
<evidence type="ECO:0000256" key="7">
    <source>
        <dbReference type="RuleBase" id="RU003942"/>
    </source>
</evidence>
<organism evidence="9 10">
    <name type="scientific">Thermus arciformis</name>
    <dbReference type="NCBI Taxonomy" id="482827"/>
    <lineage>
        <taxon>Bacteria</taxon>
        <taxon>Thermotogati</taxon>
        <taxon>Deinococcota</taxon>
        <taxon>Deinococci</taxon>
        <taxon>Thermales</taxon>
        <taxon>Thermaceae</taxon>
        <taxon>Thermus</taxon>
    </lineage>
</organism>
<evidence type="ECO:0000256" key="1">
    <source>
        <dbReference type="ARBA" id="ARBA00004651"/>
    </source>
</evidence>
<keyword evidence="2" id="KW-0813">Transport</keyword>
<keyword evidence="3" id="KW-1003">Cell membrane</keyword>
<proteinExistence type="inferred from homology"/>
<feature type="transmembrane region" description="Helical" evidence="8">
    <location>
        <begin position="86"/>
        <end position="104"/>
    </location>
</feature>
<dbReference type="SUPFAM" id="SSF103481">
    <property type="entry name" value="Multidrug resistance efflux transporter EmrE"/>
    <property type="match status" value="1"/>
</dbReference>
<evidence type="ECO:0000256" key="6">
    <source>
        <dbReference type="ARBA" id="ARBA00023136"/>
    </source>
</evidence>
<keyword evidence="6 8" id="KW-0472">Membrane</keyword>
<feature type="transmembrane region" description="Helical" evidence="8">
    <location>
        <begin position="30"/>
        <end position="51"/>
    </location>
</feature>
<name>A0A1G7K5M5_9DEIN</name>
<evidence type="ECO:0000313" key="9">
    <source>
        <dbReference type="EMBL" id="SDF32545.1"/>
    </source>
</evidence>
<dbReference type="PANTHER" id="PTHR30561:SF1">
    <property type="entry name" value="MULTIDRUG TRANSPORTER EMRE"/>
    <property type="match status" value="1"/>
</dbReference>
<dbReference type="GO" id="GO:0005886">
    <property type="term" value="C:plasma membrane"/>
    <property type="evidence" value="ECO:0007669"/>
    <property type="project" value="UniProtKB-SubCell"/>
</dbReference>
<evidence type="ECO:0000256" key="5">
    <source>
        <dbReference type="ARBA" id="ARBA00022989"/>
    </source>
</evidence>
<protein>
    <submittedName>
        <fullName evidence="9">Small multidrug resistance pump</fullName>
    </submittedName>
</protein>
<feature type="transmembrane region" description="Helical" evidence="8">
    <location>
        <begin position="58"/>
        <end position="80"/>
    </location>
</feature>
<dbReference type="AlphaFoldDB" id="A0A1G7K5M5"/>
<sequence length="105" mass="10881">MSGWTYLFLAILSEILASSALKASQGFSRLLPSLVVVGGYGLAFYFLSLALKTVPLSLAYAVWAGVGTAAIALIGAFFFGEAISPKGWLGIALVAVGVVLIRLAD</sequence>
<dbReference type="Pfam" id="PF00893">
    <property type="entry name" value="Multi_Drug_Res"/>
    <property type="match status" value="1"/>
</dbReference>
<dbReference type="InterPro" id="IPR000390">
    <property type="entry name" value="Small_drug/metabolite_transptr"/>
</dbReference>
<accession>A0A1G7K5M5</accession>
<evidence type="ECO:0000256" key="4">
    <source>
        <dbReference type="ARBA" id="ARBA00022692"/>
    </source>
</evidence>
<dbReference type="STRING" id="482827.SAMN04488243_14115"/>
<comment type="similarity">
    <text evidence="7">Belongs to the drug/metabolite transporter (DMT) superfamily. Small multidrug resistance (SMR) (TC 2.A.7.1) family.</text>
</comment>
<dbReference type="Gene3D" id="1.10.3730.20">
    <property type="match status" value="1"/>
</dbReference>
<evidence type="ECO:0000313" key="10">
    <source>
        <dbReference type="Proteomes" id="UP000199446"/>
    </source>
</evidence>
<keyword evidence="5 8" id="KW-1133">Transmembrane helix</keyword>
<comment type="subcellular location">
    <subcellularLocation>
        <location evidence="1 7">Cell membrane</location>
        <topology evidence="1 7">Multi-pass membrane protein</topology>
    </subcellularLocation>
</comment>
<evidence type="ECO:0000256" key="3">
    <source>
        <dbReference type="ARBA" id="ARBA00022475"/>
    </source>
</evidence>
<evidence type="ECO:0000256" key="8">
    <source>
        <dbReference type="SAM" id="Phobius"/>
    </source>
</evidence>
<dbReference type="Proteomes" id="UP000199446">
    <property type="component" value="Unassembled WGS sequence"/>
</dbReference>
<dbReference type="GO" id="GO:0022857">
    <property type="term" value="F:transmembrane transporter activity"/>
    <property type="evidence" value="ECO:0007669"/>
    <property type="project" value="InterPro"/>
</dbReference>
<reference evidence="10" key="1">
    <citation type="submission" date="2016-10" db="EMBL/GenBank/DDBJ databases">
        <authorList>
            <person name="Varghese N."/>
            <person name="Submissions S."/>
        </authorList>
    </citation>
    <scope>NUCLEOTIDE SEQUENCE [LARGE SCALE GENOMIC DNA]</scope>
    <source>
        <strain evidence="10">CGMCC 1.6992</strain>
    </source>
</reference>
<gene>
    <name evidence="9" type="ORF">SAMN04488243_14115</name>
</gene>
<dbReference type="PANTHER" id="PTHR30561">
    <property type="entry name" value="SMR FAMILY PROTON-DEPENDENT DRUG EFFLUX TRANSPORTER SUGE"/>
    <property type="match status" value="1"/>
</dbReference>